<dbReference type="GO" id="GO:0006797">
    <property type="term" value="P:polyphosphate metabolic process"/>
    <property type="evidence" value="ECO:0007669"/>
    <property type="project" value="InterPro"/>
</dbReference>
<dbReference type="Pfam" id="PF03976">
    <property type="entry name" value="PPK2"/>
    <property type="match status" value="1"/>
</dbReference>
<dbReference type="SUPFAM" id="SSF52540">
    <property type="entry name" value="P-loop containing nucleoside triphosphate hydrolases"/>
    <property type="match status" value="1"/>
</dbReference>
<name>A0A0R1Z5A1_9LACO</name>
<evidence type="ECO:0000313" key="5">
    <source>
        <dbReference type="Proteomes" id="UP000051957"/>
    </source>
</evidence>
<dbReference type="GeneID" id="69803142"/>
<dbReference type="InterPro" id="IPR022488">
    <property type="entry name" value="PPK2-related"/>
</dbReference>
<dbReference type="GO" id="GO:0008976">
    <property type="term" value="F:polyphosphate kinase activity"/>
    <property type="evidence" value="ECO:0007669"/>
    <property type="project" value="InterPro"/>
</dbReference>
<protein>
    <submittedName>
        <fullName evidence="4">Polyphosphate nucleotide phosphotransferase</fullName>
    </submittedName>
</protein>
<dbReference type="AlphaFoldDB" id="A0A0R1Z5A1"/>
<dbReference type="EMBL" id="AZGK01000008">
    <property type="protein sequence ID" value="KRM46227.1"/>
    <property type="molecule type" value="Genomic_DNA"/>
</dbReference>
<evidence type="ECO:0000256" key="1">
    <source>
        <dbReference type="ARBA" id="ARBA00022679"/>
    </source>
</evidence>
<keyword evidence="2" id="KW-0418">Kinase</keyword>
<accession>A0A0R1Z5A1</accession>
<dbReference type="PANTHER" id="PTHR34383">
    <property type="entry name" value="POLYPHOSPHATE:AMP PHOSPHOTRANSFERASE-RELATED"/>
    <property type="match status" value="1"/>
</dbReference>
<comment type="caution">
    <text evidence="4">The sequence shown here is derived from an EMBL/GenBank/DDBJ whole genome shotgun (WGS) entry which is preliminary data.</text>
</comment>
<keyword evidence="1 4" id="KW-0808">Transferase</keyword>
<evidence type="ECO:0000313" key="4">
    <source>
        <dbReference type="EMBL" id="KRM46227.1"/>
    </source>
</evidence>
<dbReference type="PIRSF" id="PIRSF028756">
    <property type="entry name" value="PPK2_prd"/>
    <property type="match status" value="1"/>
</dbReference>
<dbReference type="NCBIfam" id="TIGR03709">
    <property type="entry name" value="PPK2_rel_1"/>
    <property type="match status" value="1"/>
</dbReference>
<dbReference type="PATRIC" id="fig|1423784.4.peg.2309"/>
<reference evidence="4 5" key="1">
    <citation type="journal article" date="2015" name="Genome Announc.">
        <title>Expanding the biotechnology potential of lactobacilli through comparative genomics of 213 strains and associated genera.</title>
        <authorList>
            <person name="Sun Z."/>
            <person name="Harris H.M."/>
            <person name="McCann A."/>
            <person name="Guo C."/>
            <person name="Argimon S."/>
            <person name="Zhang W."/>
            <person name="Yang X."/>
            <person name="Jeffery I.B."/>
            <person name="Cooney J.C."/>
            <person name="Kagawa T.F."/>
            <person name="Liu W."/>
            <person name="Song Y."/>
            <person name="Salvetti E."/>
            <person name="Wrobel A."/>
            <person name="Rasinkangas P."/>
            <person name="Parkhill J."/>
            <person name="Rea M.C."/>
            <person name="O'Sullivan O."/>
            <person name="Ritari J."/>
            <person name="Douillard F.P."/>
            <person name="Paul Ross R."/>
            <person name="Yang R."/>
            <person name="Briner A.E."/>
            <person name="Felis G.E."/>
            <person name="de Vos W.M."/>
            <person name="Barrangou R."/>
            <person name="Klaenhammer T.R."/>
            <person name="Caufield P.W."/>
            <person name="Cui Y."/>
            <person name="Zhang H."/>
            <person name="O'Toole P.W."/>
        </authorList>
    </citation>
    <scope>NUCLEOTIDE SEQUENCE [LARGE SCALE GENOMIC DNA]</scope>
    <source>
        <strain evidence="4 5">DSM 5707</strain>
    </source>
</reference>
<dbReference type="Proteomes" id="UP000051957">
    <property type="component" value="Unassembled WGS sequence"/>
</dbReference>
<dbReference type="Gene3D" id="3.40.50.300">
    <property type="entry name" value="P-loop containing nucleotide triphosphate hydrolases"/>
    <property type="match status" value="1"/>
</dbReference>
<sequence length="311" mass="36548">MDEKEIFNREKSFRYNGDRDLKISKIPTSATVENLNKDDIKARIESNIQTLQDLQGKLYAQNHFGVLVIFQGMDGSGKDSMIRHILSGVNPQGIEVTSFKSPTSIELNHDYLWRVHRHVPERGIIGIFNRSYYEDVLISRVHPEMIVSANIGNITKLEQVDNKFFDGRFKDINFFEDYLTRNGFMVLKFFLHMSADEQKDRFKRRIELPDHNWKFSSADIKERRYFNDYQKAYEDAIEHTANKTNPWYIIPSDDKWYSRLCVSDIIDRRMKELPLKYPDLPDSEKAKLEEALQELDDDAVLNNKKSGKHKS</sequence>
<proteinExistence type="predicted"/>
<dbReference type="InterPro" id="IPR022300">
    <property type="entry name" value="PPK2-rel_1"/>
</dbReference>
<gene>
    <name evidence="4" type="ORF">FC51_GL002266</name>
</gene>
<dbReference type="RefSeq" id="WP_057910670.1">
    <property type="nucleotide sequence ID" value="NZ_AZGK01000008.1"/>
</dbReference>
<organism evidence="4 5">
    <name type="scientific">Lentilactobacillus parabuchneri DSM 5707 = NBRC 107865</name>
    <dbReference type="NCBI Taxonomy" id="1423784"/>
    <lineage>
        <taxon>Bacteria</taxon>
        <taxon>Bacillati</taxon>
        <taxon>Bacillota</taxon>
        <taxon>Bacilli</taxon>
        <taxon>Lactobacillales</taxon>
        <taxon>Lactobacillaceae</taxon>
        <taxon>Lentilactobacillus</taxon>
    </lineage>
</organism>
<dbReference type="InterPro" id="IPR027417">
    <property type="entry name" value="P-loop_NTPase"/>
</dbReference>
<evidence type="ECO:0000256" key="2">
    <source>
        <dbReference type="ARBA" id="ARBA00022777"/>
    </source>
</evidence>
<dbReference type="PANTHER" id="PTHR34383:SF3">
    <property type="entry name" value="POLYPHOSPHATE:AMP PHOSPHOTRANSFERASE"/>
    <property type="match status" value="1"/>
</dbReference>
<dbReference type="InterPro" id="IPR016898">
    <property type="entry name" value="Polyphosphate_phosphotransfera"/>
</dbReference>
<feature type="domain" description="Polyphosphate kinase-2-related" evidence="3">
    <location>
        <begin position="35"/>
        <end position="271"/>
    </location>
</feature>
<evidence type="ECO:0000259" key="3">
    <source>
        <dbReference type="Pfam" id="PF03976"/>
    </source>
</evidence>